<reference evidence="7 8" key="1">
    <citation type="submission" date="2015-09" db="EMBL/GenBank/DDBJ databases">
        <title>Draft genome of the parasitic nematode Teladorsagia circumcincta isolate WARC Sus (inbred).</title>
        <authorList>
            <person name="Mitreva M."/>
        </authorList>
    </citation>
    <scope>NUCLEOTIDE SEQUENCE [LARGE SCALE GENOMIC DNA]</scope>
    <source>
        <strain evidence="7 8">S</strain>
    </source>
</reference>
<dbReference type="InterPro" id="IPR036259">
    <property type="entry name" value="MFS_trans_sf"/>
</dbReference>
<dbReference type="PANTHER" id="PTHR23294:SF18">
    <property type="entry name" value="UNC93-LIKE PROTEIN MFSD11"/>
    <property type="match status" value="1"/>
</dbReference>
<evidence type="ECO:0000256" key="4">
    <source>
        <dbReference type="ARBA" id="ARBA00022989"/>
    </source>
</evidence>
<protein>
    <submittedName>
        <fullName evidence="7">Uncharacterized protein</fullName>
    </submittedName>
</protein>
<feature type="transmembrane region" description="Helical" evidence="6">
    <location>
        <begin position="38"/>
        <end position="60"/>
    </location>
</feature>
<comment type="subcellular location">
    <subcellularLocation>
        <location evidence="1">Membrane</location>
        <topology evidence="1">Multi-pass membrane protein</topology>
    </subcellularLocation>
</comment>
<dbReference type="EMBL" id="KZ354637">
    <property type="protein sequence ID" value="PIO60867.1"/>
    <property type="molecule type" value="Genomic_DNA"/>
</dbReference>
<evidence type="ECO:0000256" key="3">
    <source>
        <dbReference type="ARBA" id="ARBA00022692"/>
    </source>
</evidence>
<dbReference type="Gene3D" id="1.20.1250.20">
    <property type="entry name" value="MFS general substrate transporter like domains"/>
    <property type="match status" value="1"/>
</dbReference>
<dbReference type="GO" id="GO:0016020">
    <property type="term" value="C:membrane"/>
    <property type="evidence" value="ECO:0007669"/>
    <property type="project" value="UniProtKB-SubCell"/>
</dbReference>
<evidence type="ECO:0000256" key="6">
    <source>
        <dbReference type="SAM" id="Phobius"/>
    </source>
</evidence>
<feature type="transmembrane region" description="Helical" evidence="6">
    <location>
        <begin position="12"/>
        <end position="32"/>
    </location>
</feature>
<dbReference type="Proteomes" id="UP000230423">
    <property type="component" value="Unassembled WGS sequence"/>
</dbReference>
<organism evidence="7 8">
    <name type="scientific">Teladorsagia circumcincta</name>
    <name type="common">Brown stomach worm</name>
    <name type="synonym">Ostertagia circumcincta</name>
    <dbReference type="NCBI Taxonomy" id="45464"/>
    <lineage>
        <taxon>Eukaryota</taxon>
        <taxon>Metazoa</taxon>
        <taxon>Ecdysozoa</taxon>
        <taxon>Nematoda</taxon>
        <taxon>Chromadorea</taxon>
        <taxon>Rhabditida</taxon>
        <taxon>Rhabditina</taxon>
        <taxon>Rhabditomorpha</taxon>
        <taxon>Strongyloidea</taxon>
        <taxon>Trichostrongylidae</taxon>
        <taxon>Teladorsagia</taxon>
    </lineage>
</organism>
<keyword evidence="5 6" id="KW-0472">Membrane</keyword>
<keyword evidence="8" id="KW-1185">Reference proteome</keyword>
<evidence type="ECO:0000256" key="1">
    <source>
        <dbReference type="ARBA" id="ARBA00004141"/>
    </source>
</evidence>
<name>A0A2G9TSF4_TELCI</name>
<dbReference type="Pfam" id="PF05978">
    <property type="entry name" value="UNC-93"/>
    <property type="match status" value="1"/>
</dbReference>
<evidence type="ECO:0000256" key="2">
    <source>
        <dbReference type="ARBA" id="ARBA00009172"/>
    </source>
</evidence>
<keyword evidence="4 6" id="KW-1133">Transmembrane helix</keyword>
<dbReference type="InterPro" id="IPR051617">
    <property type="entry name" value="UNC-93-like_regulator"/>
</dbReference>
<gene>
    <name evidence="7" type="ORF">TELCIR_17628</name>
</gene>
<evidence type="ECO:0000256" key="5">
    <source>
        <dbReference type="ARBA" id="ARBA00023136"/>
    </source>
</evidence>
<dbReference type="SUPFAM" id="SSF103473">
    <property type="entry name" value="MFS general substrate transporter"/>
    <property type="match status" value="1"/>
</dbReference>
<dbReference type="InterPro" id="IPR010291">
    <property type="entry name" value="Ion_channel_UNC-93"/>
</dbReference>
<accession>A0A2G9TSF4</accession>
<evidence type="ECO:0000313" key="8">
    <source>
        <dbReference type="Proteomes" id="UP000230423"/>
    </source>
</evidence>
<dbReference type="PANTHER" id="PTHR23294">
    <property type="entry name" value="ET TRANSLATION PRODUCT-RELATED"/>
    <property type="match status" value="1"/>
</dbReference>
<evidence type="ECO:0000313" key="7">
    <source>
        <dbReference type="EMBL" id="PIO60867.1"/>
    </source>
</evidence>
<proteinExistence type="inferred from homology"/>
<dbReference type="OrthoDB" id="196103at2759"/>
<dbReference type="AlphaFoldDB" id="A0A2G9TSF4"/>
<sequence>MDNVGELNRQAVLYAAYALATLFAPWICYRVGSKWSLFAGSLLFTMYQAGFFMLNSYYYYLSQAFMGIGFACENFEVCIQHKIA</sequence>
<comment type="similarity">
    <text evidence="2">Belongs to the unc-93 family.</text>
</comment>
<keyword evidence="3 6" id="KW-0812">Transmembrane</keyword>